<proteinExistence type="predicted"/>
<evidence type="ECO:0000256" key="1">
    <source>
        <dbReference type="SAM" id="MobiDB-lite"/>
    </source>
</evidence>
<feature type="region of interest" description="Disordered" evidence="1">
    <location>
        <begin position="1"/>
        <end position="26"/>
    </location>
</feature>
<keyword evidence="3" id="KW-1185">Reference proteome</keyword>
<organism evidence="2 3">
    <name type="scientific">Elysia marginata</name>
    <dbReference type="NCBI Taxonomy" id="1093978"/>
    <lineage>
        <taxon>Eukaryota</taxon>
        <taxon>Metazoa</taxon>
        <taxon>Spiralia</taxon>
        <taxon>Lophotrochozoa</taxon>
        <taxon>Mollusca</taxon>
        <taxon>Gastropoda</taxon>
        <taxon>Heterobranchia</taxon>
        <taxon>Euthyneura</taxon>
        <taxon>Panpulmonata</taxon>
        <taxon>Sacoglossa</taxon>
        <taxon>Placobranchoidea</taxon>
        <taxon>Plakobranchidae</taxon>
        <taxon>Elysia</taxon>
    </lineage>
</organism>
<accession>A0AAV4IPW0</accession>
<evidence type="ECO:0000313" key="3">
    <source>
        <dbReference type="Proteomes" id="UP000762676"/>
    </source>
</evidence>
<comment type="caution">
    <text evidence="2">The sequence shown here is derived from an EMBL/GenBank/DDBJ whole genome shotgun (WGS) entry which is preliminary data.</text>
</comment>
<evidence type="ECO:0000313" key="2">
    <source>
        <dbReference type="EMBL" id="GFS10566.1"/>
    </source>
</evidence>
<dbReference type="Proteomes" id="UP000762676">
    <property type="component" value="Unassembled WGS sequence"/>
</dbReference>
<gene>
    <name evidence="2" type="ORF">ElyMa_003064400</name>
</gene>
<sequence>MSLKATHTTRDPSASRTYRGGDSRRFNKAVCQEGRRSTNRYCPRAIHRKTPERQERPGASCCIHRRTCPLYVQRGSPYSSLVFSFLA</sequence>
<reference evidence="2 3" key="1">
    <citation type="journal article" date="2021" name="Elife">
        <title>Chloroplast acquisition without the gene transfer in kleptoplastic sea slugs, Plakobranchus ocellatus.</title>
        <authorList>
            <person name="Maeda T."/>
            <person name="Takahashi S."/>
            <person name="Yoshida T."/>
            <person name="Shimamura S."/>
            <person name="Takaki Y."/>
            <person name="Nagai Y."/>
            <person name="Toyoda A."/>
            <person name="Suzuki Y."/>
            <person name="Arimoto A."/>
            <person name="Ishii H."/>
            <person name="Satoh N."/>
            <person name="Nishiyama T."/>
            <person name="Hasebe M."/>
            <person name="Maruyama T."/>
            <person name="Minagawa J."/>
            <person name="Obokata J."/>
            <person name="Shigenobu S."/>
        </authorList>
    </citation>
    <scope>NUCLEOTIDE SEQUENCE [LARGE SCALE GENOMIC DNA]</scope>
</reference>
<dbReference type="AlphaFoldDB" id="A0AAV4IPW0"/>
<dbReference type="EMBL" id="BMAT01006342">
    <property type="protein sequence ID" value="GFS10566.1"/>
    <property type="molecule type" value="Genomic_DNA"/>
</dbReference>
<name>A0AAV4IPW0_9GAST</name>
<protein>
    <submittedName>
        <fullName evidence="2">Uncharacterized protein</fullName>
    </submittedName>
</protein>